<dbReference type="GO" id="GO:0005886">
    <property type="term" value="C:plasma membrane"/>
    <property type="evidence" value="ECO:0007669"/>
    <property type="project" value="UniProtKB-SubCell"/>
</dbReference>
<feature type="transmembrane region" description="Helical" evidence="11">
    <location>
        <begin position="300"/>
        <end position="319"/>
    </location>
</feature>
<evidence type="ECO:0000256" key="9">
    <source>
        <dbReference type="ARBA" id="ARBA00025439"/>
    </source>
</evidence>
<dbReference type="PANTHER" id="PTHR32196:SF71">
    <property type="entry name" value="AUTOINDUCER 2 IMPORT SYSTEM PERMEASE PROTEIN LSRD"/>
    <property type="match status" value="1"/>
</dbReference>
<dbReference type="eggNOG" id="COG1172">
    <property type="taxonomic scope" value="Bacteria"/>
</dbReference>
<evidence type="ECO:0000256" key="3">
    <source>
        <dbReference type="ARBA" id="ARBA00022448"/>
    </source>
</evidence>
<evidence type="ECO:0000256" key="2">
    <source>
        <dbReference type="ARBA" id="ARBA00011262"/>
    </source>
</evidence>
<dbReference type="KEGG" id="ssm:Spirs_3578"/>
<accession>E1R7G1</accession>
<evidence type="ECO:0000256" key="11">
    <source>
        <dbReference type="SAM" id="Phobius"/>
    </source>
</evidence>
<dbReference type="AlphaFoldDB" id="E1R7G1"/>
<dbReference type="STRING" id="573413.Spirs_3578"/>
<name>E1R7G1_SEDSS</name>
<dbReference type="Proteomes" id="UP000002318">
    <property type="component" value="Chromosome"/>
</dbReference>
<evidence type="ECO:0000256" key="7">
    <source>
        <dbReference type="ARBA" id="ARBA00022989"/>
    </source>
</evidence>
<keyword evidence="8 11" id="KW-0472">Membrane</keyword>
<reference evidence="12 13" key="1">
    <citation type="journal article" date="2010" name="Stand. Genomic Sci.">
        <title>Complete genome sequence of Spirochaeta smaragdinae type strain (SEBR 4228).</title>
        <authorList>
            <person name="Mavromatis K."/>
            <person name="Yasawong M."/>
            <person name="Chertkov O."/>
            <person name="Lapidus A."/>
            <person name="Lucas S."/>
            <person name="Nolan M."/>
            <person name="Del Rio T.G."/>
            <person name="Tice H."/>
            <person name="Cheng J.F."/>
            <person name="Pitluck S."/>
            <person name="Liolios K."/>
            <person name="Ivanova N."/>
            <person name="Tapia R."/>
            <person name="Han C."/>
            <person name="Bruce D."/>
            <person name="Goodwin L."/>
            <person name="Pati A."/>
            <person name="Chen A."/>
            <person name="Palaniappan K."/>
            <person name="Land M."/>
            <person name="Hauser L."/>
            <person name="Chang Y.J."/>
            <person name="Jeffries C.D."/>
            <person name="Detter J.C."/>
            <person name="Rohde M."/>
            <person name="Brambilla E."/>
            <person name="Spring S."/>
            <person name="Goker M."/>
            <person name="Sikorski J."/>
            <person name="Woyke T."/>
            <person name="Bristow J."/>
            <person name="Eisen J.A."/>
            <person name="Markowitz V."/>
            <person name="Hugenholtz P."/>
            <person name="Klenk H.P."/>
            <person name="Kyrpides N.C."/>
        </authorList>
    </citation>
    <scope>NUCLEOTIDE SEQUENCE [LARGE SCALE GENOMIC DNA]</scope>
    <source>
        <strain evidence="13">DSM 11293 / JCM 15392 / SEBR 4228</strain>
    </source>
</reference>
<protein>
    <recommendedName>
        <fullName evidence="10">Autoinducer 2 import system permease protein LsrD</fullName>
    </recommendedName>
</protein>
<dbReference type="EMBL" id="CP002116">
    <property type="protein sequence ID" value="ADK82666.1"/>
    <property type="molecule type" value="Genomic_DNA"/>
</dbReference>
<keyword evidence="3" id="KW-0813">Transport</keyword>
<feature type="transmembrane region" description="Helical" evidence="11">
    <location>
        <begin position="160"/>
        <end position="186"/>
    </location>
</feature>
<feature type="transmembrane region" description="Helical" evidence="11">
    <location>
        <begin position="91"/>
        <end position="113"/>
    </location>
</feature>
<dbReference type="RefSeq" id="WP_013256125.1">
    <property type="nucleotide sequence ID" value="NC_014364.1"/>
</dbReference>
<feature type="transmembrane region" description="Helical" evidence="11">
    <location>
        <begin position="120"/>
        <end position="140"/>
    </location>
</feature>
<evidence type="ECO:0000313" key="13">
    <source>
        <dbReference type="Proteomes" id="UP000002318"/>
    </source>
</evidence>
<evidence type="ECO:0000256" key="1">
    <source>
        <dbReference type="ARBA" id="ARBA00004651"/>
    </source>
</evidence>
<keyword evidence="4" id="KW-1003">Cell membrane</keyword>
<feature type="transmembrane region" description="Helical" evidence="11">
    <location>
        <begin position="12"/>
        <end position="35"/>
    </location>
</feature>
<proteinExistence type="predicted"/>
<dbReference type="CDD" id="cd06579">
    <property type="entry name" value="TM_PBP1_transp_AraH_like"/>
    <property type="match status" value="1"/>
</dbReference>
<feature type="transmembrane region" description="Helical" evidence="11">
    <location>
        <begin position="216"/>
        <end position="239"/>
    </location>
</feature>
<evidence type="ECO:0000256" key="8">
    <source>
        <dbReference type="ARBA" id="ARBA00023136"/>
    </source>
</evidence>
<comment type="function">
    <text evidence="9">Part of the ABC transporter complex LsrABCD involved in autoinducer 2 (AI-2) import. Probably responsible for the translocation of the substrate across the membrane.</text>
</comment>
<dbReference type="Pfam" id="PF02653">
    <property type="entry name" value="BPD_transp_2"/>
    <property type="match status" value="1"/>
</dbReference>
<keyword evidence="7 11" id="KW-1133">Transmembrane helix</keyword>
<comment type="subunit">
    <text evidence="2">The complex is composed of two ATP-binding proteins (LsrA), two transmembrane proteins (LsrC and LsrD) and a solute-binding protein (LsrB).</text>
</comment>
<keyword evidence="5" id="KW-0997">Cell inner membrane</keyword>
<sequence>MKLVSSVSFKRWEYFILLALFLEIAVFGLINSSFFNFSNLLYTTSDFAHILLVAVPLTLVVITGGIDISIASMMGLTSIVTGFSWQMGLPIGVSILAGFLAGFLAGLFNGLLVSSTDIPAIVITLGTMFLYSGLATGIAGSLGASGYNGIGGFPEGFVSLAYGGLGAVPNSLIIVLLFSLVLSLFLKKNRVGRSLYLIGDNMEAARYSGIKIRKTLLITYSLTGIGAAIAGILLTSYFTSARSDLGSEALLPALTAVVLGGTDIQGGKGSVAGTLIAGIFLGVLKQGLMSMGVTNDVSQVVTGFILIATVVGKVGYSFFKQQRLNRRALRIGLQA</sequence>
<evidence type="ECO:0000256" key="10">
    <source>
        <dbReference type="ARBA" id="ARBA00039381"/>
    </source>
</evidence>
<evidence type="ECO:0000313" key="12">
    <source>
        <dbReference type="EMBL" id="ADK82666.1"/>
    </source>
</evidence>
<feature type="transmembrane region" description="Helical" evidence="11">
    <location>
        <begin position="47"/>
        <end position="71"/>
    </location>
</feature>
<gene>
    <name evidence="12" type="ordered locus">Spirs_3578</name>
</gene>
<dbReference type="PANTHER" id="PTHR32196">
    <property type="entry name" value="ABC TRANSPORTER PERMEASE PROTEIN YPHD-RELATED-RELATED"/>
    <property type="match status" value="1"/>
</dbReference>
<dbReference type="GO" id="GO:0022857">
    <property type="term" value="F:transmembrane transporter activity"/>
    <property type="evidence" value="ECO:0007669"/>
    <property type="project" value="InterPro"/>
</dbReference>
<dbReference type="OrthoDB" id="9784538at2"/>
<dbReference type="HOGENOM" id="CLU_028880_2_2_12"/>
<dbReference type="InterPro" id="IPR001851">
    <property type="entry name" value="ABC_transp_permease"/>
</dbReference>
<comment type="subcellular location">
    <subcellularLocation>
        <location evidence="1">Cell membrane</location>
        <topology evidence="1">Multi-pass membrane protein</topology>
    </subcellularLocation>
</comment>
<evidence type="ECO:0000256" key="6">
    <source>
        <dbReference type="ARBA" id="ARBA00022692"/>
    </source>
</evidence>
<keyword evidence="13" id="KW-1185">Reference proteome</keyword>
<keyword evidence="6 11" id="KW-0812">Transmembrane</keyword>
<evidence type="ECO:0000256" key="4">
    <source>
        <dbReference type="ARBA" id="ARBA00022475"/>
    </source>
</evidence>
<organism evidence="12 13">
    <name type="scientific">Sediminispirochaeta smaragdinae (strain DSM 11293 / JCM 15392 / SEBR 4228)</name>
    <name type="common">Spirochaeta smaragdinae</name>
    <dbReference type="NCBI Taxonomy" id="573413"/>
    <lineage>
        <taxon>Bacteria</taxon>
        <taxon>Pseudomonadati</taxon>
        <taxon>Spirochaetota</taxon>
        <taxon>Spirochaetia</taxon>
        <taxon>Spirochaetales</taxon>
        <taxon>Spirochaetaceae</taxon>
        <taxon>Sediminispirochaeta</taxon>
    </lineage>
</organism>
<evidence type="ECO:0000256" key="5">
    <source>
        <dbReference type="ARBA" id="ARBA00022519"/>
    </source>
</evidence>